<comment type="caution">
    <text evidence="2">The sequence shown here is derived from an EMBL/GenBank/DDBJ whole genome shotgun (WGS) entry which is preliminary data.</text>
</comment>
<dbReference type="Proteomes" id="UP000823598">
    <property type="component" value="Unassembled WGS sequence"/>
</dbReference>
<gene>
    <name evidence="2" type="ORF">IAB88_06685</name>
</gene>
<evidence type="ECO:0000256" key="1">
    <source>
        <dbReference type="SAM" id="Phobius"/>
    </source>
</evidence>
<proteinExistence type="predicted"/>
<dbReference type="SUPFAM" id="SSF53335">
    <property type="entry name" value="S-adenosyl-L-methionine-dependent methyltransferases"/>
    <property type="match status" value="1"/>
</dbReference>
<sequence length="469" mass="54072">MKHQSIQNNHSRHIILFFAGWGMDATPFQIFSELGKDCMVVYDYSDFNADFDISGYSGYYVVAWSFGVYAAAHWMMSQKNKPLKAIAINGTISPIDDEYGIPCKIFDATLNTLSEESLKKFIRRMCGNNINHNWFMENRPARTIDSLRNEMIAMKEISSQHQPVFDKWDVAYISEKDYIFPTDNQTRAWNNISKHIILNGEYHLPRNFIQIINSNIINKDLVKCRFGKSMHTYDSYAHGQAKIAEELLNKWKSIDFHTGKIIYEIGCGTGTLTKQYAKTFAPSKLILNDIADIPEERFDGISPVTEFLKGDAESVFPSERPFYIVSASTIQWLENIPTFLGNIYNLLDDNGYISISSFGKCNYQELRPAFSSTLRYHSLEEWKEMLEIAGFIIDELSEDKFQTEFDSAKELLKCLKHTGVNAITTPQKISKDKYTRLQELLPRKNGKYSLTFNPIYIIAHKKDEKNDIH</sequence>
<dbReference type="InterPro" id="IPR007398">
    <property type="entry name" value="BioG"/>
</dbReference>
<keyword evidence="1" id="KW-0472">Membrane</keyword>
<reference evidence="2" key="1">
    <citation type="submission" date="2020-10" db="EMBL/GenBank/DDBJ databases">
        <authorList>
            <person name="Gilroy R."/>
        </authorList>
    </citation>
    <scope>NUCLEOTIDE SEQUENCE</scope>
    <source>
        <strain evidence="2">6919</strain>
    </source>
</reference>
<dbReference type="Pfam" id="PF04301">
    <property type="entry name" value="BioG"/>
    <property type="match status" value="1"/>
</dbReference>
<dbReference type="EMBL" id="JADIMC010000076">
    <property type="protein sequence ID" value="MBO8476662.1"/>
    <property type="molecule type" value="Genomic_DNA"/>
</dbReference>
<keyword evidence="1" id="KW-0812">Transmembrane</keyword>
<feature type="transmembrane region" description="Helical" evidence="1">
    <location>
        <begin position="57"/>
        <end position="76"/>
    </location>
</feature>
<dbReference type="Gene3D" id="3.40.50.1820">
    <property type="entry name" value="alpha/beta hydrolase"/>
    <property type="match status" value="1"/>
</dbReference>
<dbReference type="PANTHER" id="PTHR43861">
    <property type="entry name" value="TRANS-ACONITATE 2-METHYLTRANSFERASE-RELATED"/>
    <property type="match status" value="1"/>
</dbReference>
<dbReference type="CDD" id="cd02440">
    <property type="entry name" value="AdoMet_MTases"/>
    <property type="match status" value="1"/>
</dbReference>
<evidence type="ECO:0000313" key="3">
    <source>
        <dbReference type="Proteomes" id="UP000823598"/>
    </source>
</evidence>
<name>A0A9D9IQ25_9BACT</name>
<dbReference type="InterPro" id="IPR029063">
    <property type="entry name" value="SAM-dependent_MTases_sf"/>
</dbReference>
<dbReference type="InterPro" id="IPR029058">
    <property type="entry name" value="AB_hydrolase_fold"/>
</dbReference>
<dbReference type="Gene3D" id="3.40.50.150">
    <property type="entry name" value="Vaccinia Virus protein VP39"/>
    <property type="match status" value="1"/>
</dbReference>
<dbReference type="Pfam" id="PF13489">
    <property type="entry name" value="Methyltransf_23"/>
    <property type="match status" value="1"/>
</dbReference>
<reference evidence="2" key="2">
    <citation type="journal article" date="2021" name="PeerJ">
        <title>Extensive microbial diversity within the chicken gut microbiome revealed by metagenomics and culture.</title>
        <authorList>
            <person name="Gilroy R."/>
            <person name="Ravi A."/>
            <person name="Getino M."/>
            <person name="Pursley I."/>
            <person name="Horton D.L."/>
            <person name="Alikhan N.F."/>
            <person name="Baker D."/>
            <person name="Gharbi K."/>
            <person name="Hall N."/>
            <person name="Watson M."/>
            <person name="Adriaenssens E.M."/>
            <person name="Foster-Nyarko E."/>
            <person name="Jarju S."/>
            <person name="Secka A."/>
            <person name="Antonio M."/>
            <person name="Oren A."/>
            <person name="Chaudhuri R.R."/>
            <person name="La Ragione R."/>
            <person name="Hildebrand F."/>
            <person name="Pallen M.J."/>
        </authorList>
    </citation>
    <scope>NUCLEOTIDE SEQUENCE</scope>
    <source>
        <strain evidence="2">6919</strain>
    </source>
</reference>
<evidence type="ECO:0000313" key="2">
    <source>
        <dbReference type="EMBL" id="MBO8476662.1"/>
    </source>
</evidence>
<dbReference type="AlphaFoldDB" id="A0A9D9IQ25"/>
<organism evidence="2 3">
    <name type="scientific">Candidatus Limisoma faecipullorum</name>
    <dbReference type="NCBI Taxonomy" id="2840854"/>
    <lineage>
        <taxon>Bacteria</taxon>
        <taxon>Pseudomonadati</taxon>
        <taxon>Bacteroidota</taxon>
        <taxon>Bacteroidia</taxon>
        <taxon>Bacteroidales</taxon>
        <taxon>Candidatus Limisoma</taxon>
    </lineage>
</organism>
<dbReference type="SUPFAM" id="SSF53474">
    <property type="entry name" value="alpha/beta-Hydrolases"/>
    <property type="match status" value="1"/>
</dbReference>
<protein>
    <submittedName>
        <fullName evidence="2">DUF452 family protein</fullName>
    </submittedName>
</protein>
<keyword evidence="1" id="KW-1133">Transmembrane helix</keyword>
<accession>A0A9D9IQ25</accession>